<dbReference type="Proteomes" id="UP000472277">
    <property type="component" value="Chromosome 32"/>
</dbReference>
<comment type="subcellular location">
    <subcellularLocation>
        <location evidence="2">Cytoplasm</location>
        <location evidence="2">P-body</location>
    </subcellularLocation>
    <subcellularLocation>
        <location evidence="1">Nucleus</location>
    </subcellularLocation>
</comment>
<dbReference type="GO" id="GO:1990825">
    <property type="term" value="F:sequence-specific mRNA binding"/>
    <property type="evidence" value="ECO:0007669"/>
    <property type="project" value="TreeGrafter"/>
</dbReference>
<organism evidence="8 9">
    <name type="scientific">Salmo trutta</name>
    <name type="common">Brown trout</name>
    <dbReference type="NCBI Taxonomy" id="8032"/>
    <lineage>
        <taxon>Eukaryota</taxon>
        <taxon>Metazoa</taxon>
        <taxon>Chordata</taxon>
        <taxon>Craniata</taxon>
        <taxon>Vertebrata</taxon>
        <taxon>Euteleostomi</taxon>
        <taxon>Actinopterygii</taxon>
        <taxon>Neopterygii</taxon>
        <taxon>Teleostei</taxon>
        <taxon>Protacanthopterygii</taxon>
        <taxon>Salmoniformes</taxon>
        <taxon>Salmonidae</taxon>
        <taxon>Salmoninae</taxon>
        <taxon>Salmo</taxon>
    </lineage>
</organism>
<reference evidence="8" key="2">
    <citation type="submission" date="2025-09" db="UniProtKB">
        <authorList>
            <consortium name="Ensembl"/>
        </authorList>
    </citation>
    <scope>IDENTIFICATION</scope>
</reference>
<evidence type="ECO:0000256" key="2">
    <source>
        <dbReference type="ARBA" id="ARBA00004201"/>
    </source>
</evidence>
<feature type="region of interest" description="Disordered" evidence="7">
    <location>
        <begin position="69"/>
        <end position="94"/>
    </location>
</feature>
<keyword evidence="4" id="KW-0963">Cytoplasm</keyword>
<dbReference type="InterPro" id="IPR026795">
    <property type="entry name" value="SHFL"/>
</dbReference>
<dbReference type="InParanoid" id="A0A674A3A6"/>
<feature type="compositionally biased region" description="Basic residues" evidence="7">
    <location>
        <begin position="210"/>
        <end position="220"/>
    </location>
</feature>
<feature type="region of interest" description="Disordered" evidence="7">
    <location>
        <begin position="202"/>
        <end position="226"/>
    </location>
</feature>
<evidence type="ECO:0000256" key="6">
    <source>
        <dbReference type="ARBA" id="ARBA00023242"/>
    </source>
</evidence>
<evidence type="ECO:0000256" key="4">
    <source>
        <dbReference type="ARBA" id="ARBA00022490"/>
    </source>
</evidence>
<keyword evidence="5" id="KW-0694">RNA-binding</keyword>
<dbReference type="GO" id="GO:0045087">
    <property type="term" value="P:innate immune response"/>
    <property type="evidence" value="ECO:0007669"/>
    <property type="project" value="TreeGrafter"/>
</dbReference>
<dbReference type="Ensembl" id="ENSSTUT00000055966.1">
    <property type="protein sequence ID" value="ENSSTUP00000053540.1"/>
    <property type="gene ID" value="ENSSTUG00000022646.1"/>
</dbReference>
<protein>
    <submittedName>
        <fullName evidence="8">Shiftless antiviral inhibitor of ribosomal frameshifting</fullName>
    </submittedName>
</protein>
<evidence type="ECO:0000256" key="1">
    <source>
        <dbReference type="ARBA" id="ARBA00004123"/>
    </source>
</evidence>
<dbReference type="GO" id="GO:0000932">
    <property type="term" value="C:P-body"/>
    <property type="evidence" value="ECO:0007669"/>
    <property type="project" value="UniProtKB-SubCell"/>
</dbReference>
<dbReference type="PANTHER" id="PTHR16135">
    <property type="entry name" value="REPRESSOR OF YIELD OF DENV PROTEIN"/>
    <property type="match status" value="1"/>
</dbReference>
<dbReference type="Pfam" id="PF15135">
    <property type="entry name" value="UPF0515"/>
    <property type="match status" value="1"/>
</dbReference>
<keyword evidence="6" id="KW-0539">Nucleus</keyword>
<reference evidence="8" key="1">
    <citation type="submission" date="2025-08" db="UniProtKB">
        <authorList>
            <consortium name="Ensembl"/>
        </authorList>
    </citation>
    <scope>IDENTIFICATION</scope>
</reference>
<proteinExistence type="inferred from homology"/>
<evidence type="ECO:0000313" key="9">
    <source>
        <dbReference type="Proteomes" id="UP000472277"/>
    </source>
</evidence>
<comment type="similarity">
    <text evidence="3">Belongs to the SHFL family.</text>
</comment>
<gene>
    <name evidence="8" type="primary">SHFL</name>
</gene>
<accession>A0A674A3A6</accession>
<dbReference type="GO" id="GO:0005634">
    <property type="term" value="C:nucleus"/>
    <property type="evidence" value="ECO:0007669"/>
    <property type="project" value="UniProtKB-SubCell"/>
</dbReference>
<evidence type="ECO:0000256" key="5">
    <source>
        <dbReference type="ARBA" id="ARBA00022884"/>
    </source>
</evidence>
<name>A0A674A3A6_SALTR</name>
<dbReference type="OMA" id="QRNQHSC"/>
<dbReference type="GO" id="GO:0043022">
    <property type="term" value="F:ribosome binding"/>
    <property type="evidence" value="ECO:0007669"/>
    <property type="project" value="TreeGrafter"/>
</dbReference>
<evidence type="ECO:0000256" key="3">
    <source>
        <dbReference type="ARBA" id="ARBA00005469"/>
    </source>
</evidence>
<dbReference type="AlphaFoldDB" id="A0A674A3A6"/>
<keyword evidence="9" id="KW-1185">Reference proteome</keyword>
<dbReference type="GO" id="GO:0075523">
    <property type="term" value="P:viral translational frameshifting"/>
    <property type="evidence" value="ECO:0007669"/>
    <property type="project" value="TreeGrafter"/>
</dbReference>
<sequence length="270" mass="30436">GGEMHKQNLEKSVRRFRETFHGKIAVEKATLLMRRYANNHQMVTWAVILKKGNGKEMVYSKCKPQSYHHRKPYGGVSKTPGPVLKSSRQPEDDNDIKELGERLRVLPLTEKNKRMFDNAQLHQLTGASTDCHLSEVSHCHLCKKKYDPVPYDKMWGIGEFCCTKCTQILPPRKGGVGVGGPRKPIPHSCLAEDCYNRQEPHVPGTECVHPRSRQRNRKPRVVNPSSIHISSGSTVNTCLSQGSLENLYDLIMDDIREESEEDNSSGSSSS</sequence>
<evidence type="ECO:0000256" key="7">
    <source>
        <dbReference type="SAM" id="MobiDB-lite"/>
    </source>
</evidence>
<dbReference type="PANTHER" id="PTHR16135:SF2">
    <property type="entry name" value="SHIFTLESS ANTIVIRAL INHIBITOR OF RIBOSOMAL FRAMESHIFTING PROTEIN"/>
    <property type="match status" value="1"/>
</dbReference>
<dbReference type="FunCoup" id="A0A674A3A6">
    <property type="interactions" value="375"/>
</dbReference>
<evidence type="ECO:0000313" key="8">
    <source>
        <dbReference type="Ensembl" id="ENSSTUP00000053540.1"/>
    </source>
</evidence>
<dbReference type="GeneTree" id="ENSGT00390000005065"/>